<dbReference type="AlphaFoldDB" id="A0A6G7CMZ6"/>
<dbReference type="Proteomes" id="UP000503003">
    <property type="component" value="Chromosome 2"/>
</dbReference>
<organism evidence="1 2">
    <name type="scientific">Vibrio ziniensis</name>
    <dbReference type="NCBI Taxonomy" id="2711221"/>
    <lineage>
        <taxon>Bacteria</taxon>
        <taxon>Pseudomonadati</taxon>
        <taxon>Pseudomonadota</taxon>
        <taxon>Gammaproteobacteria</taxon>
        <taxon>Vibrionales</taxon>
        <taxon>Vibrionaceae</taxon>
        <taxon>Vibrio</taxon>
    </lineage>
</organism>
<proteinExistence type="predicted"/>
<name>A0A6G7CMZ6_9VIBR</name>
<reference evidence="1 2" key="1">
    <citation type="submission" date="2020-02" db="EMBL/GenBank/DDBJ databases">
        <title>A complete genome of a marine bacterium Vibrio sp. ZWAL4003 isolated from the mangrove sediment with the ability to degrade polysaccharides.</title>
        <authorList>
            <person name="Wu J."/>
            <person name="Qu W."/>
            <person name="Zeng R."/>
        </authorList>
    </citation>
    <scope>NUCLEOTIDE SEQUENCE [LARGE SCALE GENOMIC DNA]</scope>
    <source>
        <strain evidence="1 2">ZWAL4003</strain>
    </source>
</reference>
<keyword evidence="2" id="KW-1185">Reference proteome</keyword>
<dbReference type="KEGG" id="vzi:G5S32_15895"/>
<evidence type="ECO:0000313" key="2">
    <source>
        <dbReference type="Proteomes" id="UP000503003"/>
    </source>
</evidence>
<dbReference type="RefSeq" id="WP_165313013.1">
    <property type="nucleotide sequence ID" value="NZ_CP049332.1"/>
</dbReference>
<dbReference type="EMBL" id="CP049332">
    <property type="protein sequence ID" value="QIH43479.1"/>
    <property type="molecule type" value="Genomic_DNA"/>
</dbReference>
<accession>A0A6G7CMZ6</accession>
<sequence length="56" mass="6491">MTQTYEQDIHNRLMEIVVNTCNKIGCDKCSLKWDGGCSATELESKIYEIERQKEHA</sequence>
<protein>
    <submittedName>
        <fullName evidence="1">Uncharacterized protein</fullName>
    </submittedName>
</protein>
<gene>
    <name evidence="1" type="ORF">G5S32_15895</name>
</gene>
<evidence type="ECO:0000313" key="1">
    <source>
        <dbReference type="EMBL" id="QIH43479.1"/>
    </source>
</evidence>